<comment type="similarity">
    <text evidence="1">Belongs to the heat shock protein 70 family.</text>
</comment>
<dbReference type="InterPro" id="IPR043129">
    <property type="entry name" value="ATPase_NBD"/>
</dbReference>
<dbReference type="Pfam" id="PF00370">
    <property type="entry name" value="FGGY_N"/>
    <property type="match status" value="1"/>
</dbReference>
<evidence type="ECO:0000259" key="5">
    <source>
        <dbReference type="Pfam" id="PF00370"/>
    </source>
</evidence>
<dbReference type="EMBL" id="CP038033">
    <property type="protein sequence ID" value="QBQ55854.1"/>
    <property type="molecule type" value="Genomic_DNA"/>
</dbReference>
<evidence type="ECO:0000313" key="8">
    <source>
        <dbReference type="Proteomes" id="UP000294325"/>
    </source>
</evidence>
<comment type="similarity">
    <text evidence="2">Belongs to the FGGY kinase family.</text>
</comment>
<dbReference type="KEGG" id="nwr:E3U44_16030"/>
<feature type="domain" description="Carbohydrate kinase FGGY N-terminal" evidence="5">
    <location>
        <begin position="6"/>
        <end position="237"/>
    </location>
</feature>
<dbReference type="CDD" id="cd07783">
    <property type="entry name" value="ASKHA_NBD_FGGY_SePSK_AtXK1-like"/>
    <property type="match status" value="1"/>
</dbReference>
<dbReference type="OrthoDB" id="9805576at2"/>
<dbReference type="Gene3D" id="3.30.420.40">
    <property type="match status" value="2"/>
</dbReference>
<gene>
    <name evidence="7" type="ORF">E3U44_16030</name>
</gene>
<evidence type="ECO:0000256" key="1">
    <source>
        <dbReference type="ARBA" id="ARBA00007381"/>
    </source>
</evidence>
<evidence type="ECO:0000256" key="4">
    <source>
        <dbReference type="ARBA" id="ARBA00022777"/>
    </source>
</evidence>
<dbReference type="PANTHER" id="PTHR10196:SF80">
    <property type="entry name" value="D-RIBULOSE KINASE"/>
    <property type="match status" value="1"/>
</dbReference>
<dbReference type="GO" id="GO:0019150">
    <property type="term" value="F:D-ribulokinase activity"/>
    <property type="evidence" value="ECO:0007669"/>
    <property type="project" value="TreeGrafter"/>
</dbReference>
<dbReference type="GO" id="GO:0005829">
    <property type="term" value="C:cytosol"/>
    <property type="evidence" value="ECO:0007669"/>
    <property type="project" value="TreeGrafter"/>
</dbReference>
<keyword evidence="8" id="KW-1185">Reference proteome</keyword>
<dbReference type="PROSITE" id="PS00297">
    <property type="entry name" value="HSP70_1"/>
    <property type="match status" value="1"/>
</dbReference>
<keyword evidence="4 7" id="KW-0418">Kinase</keyword>
<evidence type="ECO:0000256" key="2">
    <source>
        <dbReference type="ARBA" id="ARBA00009156"/>
    </source>
</evidence>
<dbReference type="RefSeq" id="WP_134359109.1">
    <property type="nucleotide sequence ID" value="NZ_CP038033.1"/>
</dbReference>
<feature type="domain" description="Carbohydrate kinase FGGY C-terminal" evidence="6">
    <location>
        <begin position="249"/>
        <end position="424"/>
    </location>
</feature>
<dbReference type="InterPro" id="IPR018485">
    <property type="entry name" value="FGGY_C"/>
</dbReference>
<name>A0A4P7C2U1_9GAMM</name>
<dbReference type="SUPFAM" id="SSF53067">
    <property type="entry name" value="Actin-like ATPase domain"/>
    <property type="match status" value="2"/>
</dbReference>
<evidence type="ECO:0000256" key="3">
    <source>
        <dbReference type="ARBA" id="ARBA00022679"/>
    </source>
</evidence>
<reference evidence="7 8" key="1">
    <citation type="submission" date="2019-03" db="EMBL/GenBank/DDBJ databases">
        <title>The genome sequence of Nitrosococcus wardiae strain D1FHST reveals the archetypal metabolic capacity of ammonia-oxidizing Gammaproteobacteria.</title>
        <authorList>
            <person name="Wang L."/>
            <person name="Lim C.K."/>
            <person name="Hanson T.E."/>
            <person name="Dang H."/>
            <person name="Klotz M.G."/>
        </authorList>
    </citation>
    <scope>NUCLEOTIDE SEQUENCE [LARGE SCALE GENOMIC DNA]</scope>
    <source>
        <strain evidence="7 8">D1FHS</strain>
    </source>
</reference>
<evidence type="ECO:0000313" key="7">
    <source>
        <dbReference type="EMBL" id="QBQ55854.1"/>
    </source>
</evidence>
<dbReference type="Pfam" id="PF02782">
    <property type="entry name" value="FGGY_C"/>
    <property type="match status" value="1"/>
</dbReference>
<dbReference type="InterPro" id="IPR018181">
    <property type="entry name" value="Heat_shock_70_CS"/>
</dbReference>
<dbReference type="GO" id="GO:0005997">
    <property type="term" value="P:xylulose metabolic process"/>
    <property type="evidence" value="ECO:0007669"/>
    <property type="project" value="TreeGrafter"/>
</dbReference>
<dbReference type="AlphaFoldDB" id="A0A4P7C2U1"/>
<dbReference type="Proteomes" id="UP000294325">
    <property type="component" value="Chromosome"/>
</dbReference>
<dbReference type="PANTHER" id="PTHR10196">
    <property type="entry name" value="SUGAR KINASE"/>
    <property type="match status" value="1"/>
</dbReference>
<organism evidence="7 8">
    <name type="scientific">Nitrosococcus wardiae</name>
    <dbReference type="NCBI Taxonomy" id="1814290"/>
    <lineage>
        <taxon>Bacteria</taxon>
        <taxon>Pseudomonadati</taxon>
        <taxon>Pseudomonadota</taxon>
        <taxon>Gammaproteobacteria</taxon>
        <taxon>Chromatiales</taxon>
        <taxon>Chromatiaceae</taxon>
        <taxon>Nitrosococcus</taxon>
    </lineage>
</organism>
<keyword evidence="3" id="KW-0808">Transferase</keyword>
<protein>
    <submittedName>
        <fullName evidence="7">Carbohydrate kinase</fullName>
    </submittedName>
</protein>
<sequence>MSEDLFLGIDLGTSGCRVVAINESGAAVGRSHASLPPPQRQGEIIEQDPKQWWQAVQQALRSLFASVPASAVRALAVDGTSGTVLLVDAKGNPLTPALLYNDSRSRTEAQLIAEQAPPNSGAFGATSSLAKLLHLQARPEVRQAAYLLHQADWIAFRLGAKLGLSDENNCLKTGYDPRRREWPAWLEQVRTRSELLPSVVPPGTIIGTVHPAHVKALGLSPKAALVAGTTDSIAAFLATGAGKPGDAVTSLGSTLALKIASEHPLFSAKYGVYSHRLGNLWLAGGASNSGGAVLRQYFTQAQLDEMTPQLRPEQPTGLSYYPLPAQGERFPIPDFQYPPRLTPRPPDDLIFFQAILEGIARIEAQGYRQLQALGAPFPQQVRTTGGGAHNPAWTQIREQMLKVPVTIASETEAAYGSALLAQRALTCSSGATAPCPDLDNL</sequence>
<dbReference type="PIRSF" id="PIRSF000538">
    <property type="entry name" value="GlpK"/>
    <property type="match status" value="1"/>
</dbReference>
<evidence type="ECO:0000259" key="6">
    <source>
        <dbReference type="Pfam" id="PF02782"/>
    </source>
</evidence>
<dbReference type="GO" id="GO:0004856">
    <property type="term" value="F:D-xylulokinase activity"/>
    <property type="evidence" value="ECO:0007669"/>
    <property type="project" value="TreeGrafter"/>
</dbReference>
<dbReference type="InterPro" id="IPR018484">
    <property type="entry name" value="FGGY_N"/>
</dbReference>
<proteinExistence type="inferred from homology"/>
<accession>A0A4P7C2U1</accession>
<dbReference type="InterPro" id="IPR000577">
    <property type="entry name" value="Carb_kinase_FGGY"/>
</dbReference>